<keyword evidence="2" id="KW-1133">Transmembrane helix</keyword>
<dbReference type="Proteomes" id="UP001190700">
    <property type="component" value="Unassembled WGS sequence"/>
</dbReference>
<feature type="transmembrane region" description="Helical" evidence="2">
    <location>
        <begin position="479"/>
        <end position="500"/>
    </location>
</feature>
<feature type="compositionally biased region" description="Basic and acidic residues" evidence="1">
    <location>
        <begin position="786"/>
        <end position="806"/>
    </location>
</feature>
<name>A0AAE0FQX4_9CHLO</name>
<accession>A0AAE0FQX4</accession>
<evidence type="ECO:0000256" key="1">
    <source>
        <dbReference type="SAM" id="MobiDB-lite"/>
    </source>
</evidence>
<protein>
    <submittedName>
        <fullName evidence="3">Uncharacterized protein</fullName>
    </submittedName>
</protein>
<sequence length="1020" mass="114327">TILVEVLSSSDDHHQEDEDHEEEAEEEEEEEEEIAILSGKTVHFYEGGATFEDDVVILGRPGKTYNLSVFADHHEEVKVTVALKPCAAGEKELADDHSGNARCIECSPGSITILAGSSECTDCDVSGIECLGGDRYTIKQGYWVPNIVEQCTTTECFLENIYECDAEDACSTDEALRTGAGTGAISNLTLCAAGYRSNVVLCSGCEPGYFSTPLGECTTCPSFAVSLVQTLGVITLFGLIFLVAVHLIKKSVANSAKGMRRPTDGVVEKFDNLKTILTVLIGFLQVLGPTLVMFRSHLTAMMYLVANWTSFAGLPLGFLINWRCTAHYLFDTETDSFYPEFHTKLVSPWLCIVFLGGPAMINNRRYNRLKEQHRLLRYSSESWPHEGGEDHGAAAETESSFRDMEMEAQLYHCKAVKDTCMAILLFLLQFLYPTVGKSVFDIYHCSTVNLTSLDNKQLWLVPNRSIQCFESVTWKWNAFFSIMIILSYILALPIGMFVMLKFFKMKKRYHVNCSKEVLAELPQHMTFFTRALNHHDGTEHGAIETTVHCFNSEVTIEQNLMHIAVGSLKFSVSPVYSILVQDDGSRLEYHLSMLDSPEVGAMFGQYYKAFEPCCYYWNCIVLVRRLAQVGGVVLWSIFSPDTTLLYALGICIIAAVLQAHFAPFEEKVADEMELVIEMYLLVILFTFIVKDTVIDSEWDEDAQEDWSGADNTFLIALHIGLGSYLLWVILPALKASIPSLVPVLKKRMTRISGKGRAAKRRSEGGEDKHSRGEEMRKRKRSGKMSRPVEHERALGKGRESAGGKRINEMPILMSVNDPKFRHTALQSDAQAERCIVMEPKDSMKYEYEYEGPNDEIMFNNPLSNEPDMEFVYASDVEHGTLVELANTSMTELPELENVTDSEDTPLVKKVREIEWELATAVKSSGMAALETQDSIEHLGYESSYTDGLKVNHRLMQLKEAKEAIENVISRCLMLEDGNGEYSSAESDFDDLFDRSKSRECSSTDLNNLCDKSDPSSLLTY</sequence>
<feature type="transmembrane region" description="Helical" evidence="2">
    <location>
        <begin position="713"/>
        <end position="737"/>
    </location>
</feature>
<feature type="non-terminal residue" evidence="3">
    <location>
        <position position="1"/>
    </location>
</feature>
<organism evidence="3 4">
    <name type="scientific">Cymbomonas tetramitiformis</name>
    <dbReference type="NCBI Taxonomy" id="36881"/>
    <lineage>
        <taxon>Eukaryota</taxon>
        <taxon>Viridiplantae</taxon>
        <taxon>Chlorophyta</taxon>
        <taxon>Pyramimonadophyceae</taxon>
        <taxon>Pyramimonadales</taxon>
        <taxon>Pyramimonadaceae</taxon>
        <taxon>Cymbomonas</taxon>
    </lineage>
</organism>
<reference evidence="3 4" key="1">
    <citation type="journal article" date="2015" name="Genome Biol. Evol.">
        <title>Comparative Genomics of a Bacterivorous Green Alga Reveals Evolutionary Causalities and Consequences of Phago-Mixotrophic Mode of Nutrition.</title>
        <authorList>
            <person name="Burns J.A."/>
            <person name="Paasch A."/>
            <person name="Narechania A."/>
            <person name="Kim E."/>
        </authorList>
    </citation>
    <scope>NUCLEOTIDE SEQUENCE [LARGE SCALE GENOMIC DNA]</scope>
    <source>
        <strain evidence="3 4">PLY_AMNH</strain>
    </source>
</reference>
<dbReference type="PANTHER" id="PTHR11319">
    <property type="entry name" value="G PROTEIN-COUPLED RECEPTOR-RELATED"/>
    <property type="match status" value="1"/>
</dbReference>
<feature type="transmembrane region" description="Helical" evidence="2">
    <location>
        <begin position="223"/>
        <end position="248"/>
    </location>
</feature>
<feature type="transmembrane region" description="Helical" evidence="2">
    <location>
        <begin position="644"/>
        <end position="662"/>
    </location>
</feature>
<feature type="transmembrane region" description="Helical" evidence="2">
    <location>
        <begin position="674"/>
        <end position="693"/>
    </location>
</feature>
<evidence type="ECO:0000313" key="4">
    <source>
        <dbReference type="Proteomes" id="UP001190700"/>
    </source>
</evidence>
<feature type="transmembrane region" description="Helical" evidence="2">
    <location>
        <begin position="415"/>
        <end position="432"/>
    </location>
</feature>
<proteinExistence type="predicted"/>
<evidence type="ECO:0000256" key="2">
    <source>
        <dbReference type="SAM" id="Phobius"/>
    </source>
</evidence>
<dbReference type="PANTHER" id="PTHR11319:SF35">
    <property type="entry name" value="OUTER MEMBRANE PROTEIN PMPC-RELATED"/>
    <property type="match status" value="1"/>
</dbReference>
<feature type="region of interest" description="Disordered" evidence="1">
    <location>
        <begin position="1"/>
        <end position="30"/>
    </location>
</feature>
<keyword evidence="2" id="KW-0472">Membrane</keyword>
<dbReference type="EMBL" id="LGRX02014576">
    <property type="protein sequence ID" value="KAK3264401.1"/>
    <property type="molecule type" value="Genomic_DNA"/>
</dbReference>
<dbReference type="AlphaFoldDB" id="A0AAE0FQX4"/>
<feature type="compositionally biased region" description="Basic and acidic residues" evidence="1">
    <location>
        <begin position="760"/>
        <end position="776"/>
    </location>
</feature>
<keyword evidence="4" id="KW-1185">Reference proteome</keyword>
<feature type="compositionally biased region" description="Acidic residues" evidence="1">
    <location>
        <begin position="18"/>
        <end position="30"/>
    </location>
</feature>
<comment type="caution">
    <text evidence="3">The sequence shown here is derived from an EMBL/GenBank/DDBJ whole genome shotgun (WGS) entry which is preliminary data.</text>
</comment>
<feature type="transmembrane region" description="Helical" evidence="2">
    <location>
        <begin position="300"/>
        <end position="320"/>
    </location>
</feature>
<feature type="region of interest" description="Disordered" evidence="1">
    <location>
        <begin position="752"/>
        <end position="806"/>
    </location>
</feature>
<evidence type="ECO:0000313" key="3">
    <source>
        <dbReference type="EMBL" id="KAK3264401.1"/>
    </source>
</evidence>
<keyword evidence="2" id="KW-0812">Transmembrane</keyword>
<gene>
    <name evidence="3" type="ORF">CYMTET_26858</name>
</gene>